<dbReference type="STRING" id="1178515.SY83_00245"/>
<dbReference type="PATRIC" id="fig|1178515.4.peg.52"/>
<organism evidence="2 3">
    <name type="scientific">Paenibacillus swuensis</name>
    <dbReference type="NCBI Taxonomy" id="1178515"/>
    <lineage>
        <taxon>Bacteria</taxon>
        <taxon>Bacillati</taxon>
        <taxon>Bacillota</taxon>
        <taxon>Bacilli</taxon>
        <taxon>Bacillales</taxon>
        <taxon>Paenibacillaceae</taxon>
        <taxon>Paenibacillus</taxon>
    </lineage>
</organism>
<keyword evidence="1" id="KW-0472">Membrane</keyword>
<name>A0A172TDN2_9BACL</name>
<dbReference type="AlphaFoldDB" id="A0A172TDN2"/>
<sequence length="145" mass="15857">MFEGFTDQWAVFLQERWFVIVGAIIVLLIIINLVKTVLKWIIVLGLIAAVFFYGADYIGGLKDLGTEVAATVKAEALKSMAGEAKKATYESSADGTYKIITPNLELQGQAGSNEVEVSFRGQSLGKMKVDETVKTFIESAKMNIN</sequence>
<evidence type="ECO:0000256" key="1">
    <source>
        <dbReference type="SAM" id="Phobius"/>
    </source>
</evidence>
<dbReference type="OrthoDB" id="2679169at2"/>
<keyword evidence="1" id="KW-0812">Transmembrane</keyword>
<proteinExistence type="predicted"/>
<gene>
    <name evidence="2" type="ORF">SY83_00245</name>
</gene>
<feature type="transmembrane region" description="Helical" evidence="1">
    <location>
        <begin position="40"/>
        <end position="58"/>
    </location>
</feature>
<accession>A0A172TDN2</accession>
<dbReference type="KEGG" id="pswu:SY83_00245"/>
<keyword evidence="3" id="KW-1185">Reference proteome</keyword>
<dbReference type="RefSeq" id="WP_068603254.1">
    <property type="nucleotide sequence ID" value="NZ_CP011388.1"/>
</dbReference>
<feature type="transmembrane region" description="Helical" evidence="1">
    <location>
        <begin position="17"/>
        <end position="34"/>
    </location>
</feature>
<evidence type="ECO:0000313" key="2">
    <source>
        <dbReference type="EMBL" id="ANE45066.1"/>
    </source>
</evidence>
<evidence type="ECO:0000313" key="3">
    <source>
        <dbReference type="Proteomes" id="UP000076927"/>
    </source>
</evidence>
<keyword evidence="1" id="KW-1133">Transmembrane helix</keyword>
<dbReference type="Proteomes" id="UP000076927">
    <property type="component" value="Chromosome"/>
</dbReference>
<protein>
    <submittedName>
        <fullName evidence="2">Uncharacterized protein</fullName>
    </submittedName>
</protein>
<reference evidence="2 3" key="1">
    <citation type="submission" date="2015-01" db="EMBL/GenBank/DDBJ databases">
        <title>Paenibacillus swuensis/DY6/whole genome sequencing.</title>
        <authorList>
            <person name="Kim M.K."/>
            <person name="Srinivasan S."/>
            <person name="Lee J.-J."/>
        </authorList>
    </citation>
    <scope>NUCLEOTIDE SEQUENCE [LARGE SCALE GENOMIC DNA]</scope>
    <source>
        <strain evidence="2 3">DY6</strain>
    </source>
</reference>
<dbReference type="EMBL" id="CP011388">
    <property type="protein sequence ID" value="ANE45066.1"/>
    <property type="molecule type" value="Genomic_DNA"/>
</dbReference>